<dbReference type="InterPro" id="IPR012902">
    <property type="entry name" value="N_methyl_site"/>
</dbReference>
<name>A0A4Z0WA21_9GAMM</name>
<evidence type="ECO:0000256" key="4">
    <source>
        <dbReference type="ARBA" id="ARBA00022481"/>
    </source>
</evidence>
<evidence type="ECO:0000256" key="11">
    <source>
        <dbReference type="SAM" id="Phobius"/>
    </source>
</evidence>
<protein>
    <recommendedName>
        <fullName evidence="2">Type II secretion system protein H</fullName>
    </recommendedName>
    <alternativeName>
        <fullName evidence="10">General secretion pathway protein H</fullName>
    </alternativeName>
</protein>
<dbReference type="AlphaFoldDB" id="A0A4Z0WA21"/>
<dbReference type="EMBL" id="SRMF01000010">
    <property type="protein sequence ID" value="TGG91086.1"/>
    <property type="molecule type" value="Genomic_DNA"/>
</dbReference>
<evidence type="ECO:0000256" key="6">
    <source>
        <dbReference type="ARBA" id="ARBA00022692"/>
    </source>
</evidence>
<comment type="caution">
    <text evidence="13">The sequence shown here is derived from an EMBL/GenBank/DDBJ whole genome shotgun (WGS) entry which is preliminary data.</text>
</comment>
<dbReference type="GO" id="GO:0005886">
    <property type="term" value="C:plasma membrane"/>
    <property type="evidence" value="ECO:0007669"/>
    <property type="project" value="UniProtKB-SubCell"/>
</dbReference>
<evidence type="ECO:0000256" key="5">
    <source>
        <dbReference type="ARBA" id="ARBA00022519"/>
    </source>
</evidence>
<evidence type="ECO:0000256" key="10">
    <source>
        <dbReference type="ARBA" id="ARBA00030775"/>
    </source>
</evidence>
<dbReference type="Gene3D" id="3.55.40.10">
    <property type="entry name" value="minor pseudopilin epsh domain"/>
    <property type="match status" value="1"/>
</dbReference>
<dbReference type="SUPFAM" id="SSF54523">
    <property type="entry name" value="Pili subunits"/>
    <property type="match status" value="1"/>
</dbReference>
<comment type="similarity">
    <text evidence="9">Belongs to the GSP H family.</text>
</comment>
<evidence type="ECO:0000313" key="13">
    <source>
        <dbReference type="EMBL" id="TGG91086.1"/>
    </source>
</evidence>
<keyword evidence="14" id="KW-1185">Reference proteome</keyword>
<evidence type="ECO:0000256" key="9">
    <source>
        <dbReference type="ARBA" id="ARBA00025772"/>
    </source>
</evidence>
<organism evidence="13 14">
    <name type="scientific">Natronospirillum operosum</name>
    <dbReference type="NCBI Taxonomy" id="2759953"/>
    <lineage>
        <taxon>Bacteria</taxon>
        <taxon>Pseudomonadati</taxon>
        <taxon>Pseudomonadota</taxon>
        <taxon>Gammaproteobacteria</taxon>
        <taxon>Oceanospirillales</taxon>
        <taxon>Natronospirillaceae</taxon>
        <taxon>Natronospirillum</taxon>
    </lineage>
</organism>
<sequence>MQGRRQLRSMQAARQQGLSILELMMVVILVGILALLAVPNMNLVVENSRVRSATNDLVTALSLARSEAVRNSTDIQVLARNNSDNTPDFAAGWCVVAVDDNCSNPTRLYDAPGNAQVTLNGDTSIRFNRTGERLNDNNISITFAPPNCQAGQPRARQIQVRPSGRAAVSEEDC</sequence>
<evidence type="ECO:0000313" key="14">
    <source>
        <dbReference type="Proteomes" id="UP000297475"/>
    </source>
</evidence>
<dbReference type="GO" id="GO:0015628">
    <property type="term" value="P:protein secretion by the type II secretion system"/>
    <property type="evidence" value="ECO:0007669"/>
    <property type="project" value="InterPro"/>
</dbReference>
<proteinExistence type="inferred from homology"/>
<comment type="subcellular location">
    <subcellularLocation>
        <location evidence="1">Cell inner membrane</location>
        <topology evidence="1">Single-pass membrane protein</topology>
    </subcellularLocation>
</comment>
<evidence type="ECO:0000256" key="3">
    <source>
        <dbReference type="ARBA" id="ARBA00022475"/>
    </source>
</evidence>
<accession>A0A4Z0WA21</accession>
<dbReference type="Pfam" id="PF12019">
    <property type="entry name" value="GspH"/>
    <property type="match status" value="1"/>
</dbReference>
<feature type="domain" description="General secretion pathway GspH" evidence="12">
    <location>
        <begin position="53"/>
        <end position="164"/>
    </location>
</feature>
<dbReference type="OrthoDB" id="8592199at2"/>
<dbReference type="InterPro" id="IPR045584">
    <property type="entry name" value="Pilin-like"/>
</dbReference>
<keyword evidence="6 11" id="KW-0812">Transmembrane</keyword>
<feature type="transmembrane region" description="Helical" evidence="11">
    <location>
        <begin position="20"/>
        <end position="38"/>
    </location>
</feature>
<reference evidence="13 14" key="1">
    <citation type="submission" date="2019-04" db="EMBL/GenBank/DDBJ databases">
        <title>Natronospirillum operosus gen. nov., sp. nov., a haloalkaliphilic satellite isolated from decaying biomass of laboratory culture of cyanobacterium Geitlerinema sp. and proposal of Natronospirillaceae fam. nov. and Saccharospirillaceae fam. nov.</title>
        <authorList>
            <person name="Kevbrin V."/>
            <person name="Boltyanskaya Y."/>
            <person name="Koziaeva V."/>
            <person name="Grouzdev D.S."/>
            <person name="Park M."/>
            <person name="Cho J."/>
        </authorList>
    </citation>
    <scope>NUCLEOTIDE SEQUENCE [LARGE SCALE GENOMIC DNA]</scope>
    <source>
        <strain evidence="13 14">G-116</strain>
    </source>
</reference>
<gene>
    <name evidence="13" type="ORF">E4656_16975</name>
</gene>
<keyword evidence="4" id="KW-0488">Methylation</keyword>
<evidence type="ECO:0000256" key="7">
    <source>
        <dbReference type="ARBA" id="ARBA00022989"/>
    </source>
</evidence>
<dbReference type="GO" id="GO:0015627">
    <property type="term" value="C:type II protein secretion system complex"/>
    <property type="evidence" value="ECO:0007669"/>
    <property type="project" value="InterPro"/>
</dbReference>
<dbReference type="InterPro" id="IPR022346">
    <property type="entry name" value="T2SS_GspH"/>
</dbReference>
<dbReference type="NCBIfam" id="TIGR02532">
    <property type="entry name" value="IV_pilin_GFxxxE"/>
    <property type="match status" value="1"/>
</dbReference>
<keyword evidence="5" id="KW-0997">Cell inner membrane</keyword>
<keyword evidence="8 11" id="KW-0472">Membrane</keyword>
<dbReference type="Proteomes" id="UP000297475">
    <property type="component" value="Unassembled WGS sequence"/>
</dbReference>
<keyword evidence="3" id="KW-1003">Cell membrane</keyword>
<evidence type="ECO:0000256" key="2">
    <source>
        <dbReference type="ARBA" id="ARBA00021549"/>
    </source>
</evidence>
<evidence type="ECO:0000259" key="12">
    <source>
        <dbReference type="Pfam" id="PF12019"/>
    </source>
</evidence>
<evidence type="ECO:0000256" key="8">
    <source>
        <dbReference type="ARBA" id="ARBA00023136"/>
    </source>
</evidence>
<keyword evidence="7 11" id="KW-1133">Transmembrane helix</keyword>
<evidence type="ECO:0000256" key="1">
    <source>
        <dbReference type="ARBA" id="ARBA00004377"/>
    </source>
</evidence>